<dbReference type="InterPro" id="IPR025489">
    <property type="entry name" value="DUF4381"/>
</dbReference>
<reference evidence="2 3" key="1">
    <citation type="submission" date="2019-10" db="EMBL/GenBank/DDBJ databases">
        <title>Complete genome sequence of Vibrio sp. strain THAF100, isolated from non-filtered water from the water column of tank 6 of a marine aquarium containing stony-coral fragments. Water maintained at 26 degree C.</title>
        <authorList>
            <person name="Ruckert C."/>
            <person name="Franco A."/>
            <person name="Kalinowski J."/>
            <person name="Glaeser S."/>
        </authorList>
    </citation>
    <scope>NUCLEOTIDE SEQUENCE [LARGE SCALE GENOMIC DNA]</scope>
    <source>
        <strain evidence="2 3">THAF100</strain>
        <plasmid evidence="3">pthaf100_a</plasmid>
    </source>
</reference>
<evidence type="ECO:0000313" key="2">
    <source>
        <dbReference type="EMBL" id="QFT27760.1"/>
    </source>
</evidence>
<keyword evidence="1" id="KW-0472">Membrane</keyword>
<feature type="transmembrane region" description="Helical" evidence="1">
    <location>
        <begin position="32"/>
        <end position="50"/>
    </location>
</feature>
<evidence type="ECO:0008006" key="4">
    <source>
        <dbReference type="Google" id="ProtNLM"/>
    </source>
</evidence>
<evidence type="ECO:0000256" key="1">
    <source>
        <dbReference type="SAM" id="Phobius"/>
    </source>
</evidence>
<name>A0A5P9CNG4_9VIBR</name>
<evidence type="ECO:0000313" key="3">
    <source>
        <dbReference type="Proteomes" id="UP000326936"/>
    </source>
</evidence>
<dbReference type="Pfam" id="PF14316">
    <property type="entry name" value="DUF4381"/>
    <property type="match status" value="1"/>
</dbReference>
<sequence>MAQTHTPPSTYILRDLHDVAVPDSVSWLPQTLGWKILAAVCFVLFLYWLYRITAHWWHNRYRSEAAQAISQLQPNQDSDAKELFSILKIVLIYLDNSNAPLFDEKFLHKLDELNPKGVQFTDDVSKRWVKSVFDPNIALDASECALLKQRALAWVKSHNHRETKPLFKTCLNRLVGGRYE</sequence>
<proteinExistence type="predicted"/>
<geneLocation type="plasmid" evidence="3">
    <name>pthaf100_a</name>
</geneLocation>
<gene>
    <name evidence="2" type="ORF">FIV01_15335</name>
</gene>
<dbReference type="Proteomes" id="UP000326936">
    <property type="component" value="Plasmid pTHAF100_a"/>
</dbReference>
<organism evidence="2 3">
    <name type="scientific">Vibrio aquimaris</name>
    <dbReference type="NCBI Taxonomy" id="2587862"/>
    <lineage>
        <taxon>Bacteria</taxon>
        <taxon>Pseudomonadati</taxon>
        <taxon>Pseudomonadota</taxon>
        <taxon>Gammaproteobacteria</taxon>
        <taxon>Vibrionales</taxon>
        <taxon>Vibrionaceae</taxon>
        <taxon>Vibrio</taxon>
    </lineage>
</organism>
<keyword evidence="1" id="KW-0812">Transmembrane</keyword>
<dbReference type="OrthoDB" id="6398942at2"/>
<keyword evidence="2" id="KW-0614">Plasmid</keyword>
<dbReference type="RefSeq" id="WP_152431847.1">
    <property type="nucleotide sequence ID" value="NZ_CBCSDK010000010.1"/>
</dbReference>
<dbReference type="EMBL" id="CP045351">
    <property type="protein sequence ID" value="QFT27760.1"/>
    <property type="molecule type" value="Genomic_DNA"/>
</dbReference>
<keyword evidence="1" id="KW-1133">Transmembrane helix</keyword>
<protein>
    <recommendedName>
        <fullName evidence="4">DUF4381 domain-containing protein</fullName>
    </recommendedName>
</protein>
<accession>A0A5P9CNG4</accession>
<dbReference type="KEGG" id="vaq:FIV01_15335"/>
<dbReference type="AlphaFoldDB" id="A0A5P9CNG4"/>
<keyword evidence="3" id="KW-1185">Reference proteome</keyword>